<proteinExistence type="predicted"/>
<keyword evidence="2" id="KW-1185">Reference proteome</keyword>
<name>A0ABD3HF98_9MARC</name>
<accession>A0ABD3HF98</accession>
<dbReference type="Proteomes" id="UP001633002">
    <property type="component" value="Unassembled WGS sequence"/>
</dbReference>
<evidence type="ECO:0000313" key="2">
    <source>
        <dbReference type="Proteomes" id="UP001633002"/>
    </source>
</evidence>
<gene>
    <name evidence="1" type="ORF">R1sor_015144</name>
</gene>
<comment type="caution">
    <text evidence="1">The sequence shown here is derived from an EMBL/GenBank/DDBJ whole genome shotgun (WGS) entry which is preliminary data.</text>
</comment>
<dbReference type="AlphaFoldDB" id="A0ABD3HF98"/>
<protein>
    <submittedName>
        <fullName evidence="1">Uncharacterized protein</fullName>
    </submittedName>
</protein>
<evidence type="ECO:0000313" key="1">
    <source>
        <dbReference type="EMBL" id="KAL3688835.1"/>
    </source>
</evidence>
<sequence length="194" mass="21462">MSGLNVPSPGAVGSSGNGAEVLFVCGCNCVTQSRVRSCRRRRTCEYPLDLRFSWLPCEAFRKLAEEVSSLVILFDLLVIAIKRLGAEEKSISSGVQEVGRGSKQFGHLGTAVLSLIAATGMDPQYRLACDCHQQTRSRRKEFVGRCELVIRPLVVTLQWQNEFDGAAETSILHESLFLIGGAERKLLQNFLRMK</sequence>
<dbReference type="EMBL" id="JBJQOH010000004">
    <property type="protein sequence ID" value="KAL3688835.1"/>
    <property type="molecule type" value="Genomic_DNA"/>
</dbReference>
<reference evidence="1 2" key="1">
    <citation type="submission" date="2024-09" db="EMBL/GenBank/DDBJ databases">
        <title>Chromosome-scale assembly of Riccia sorocarpa.</title>
        <authorList>
            <person name="Paukszto L."/>
        </authorList>
    </citation>
    <scope>NUCLEOTIDE SEQUENCE [LARGE SCALE GENOMIC DNA]</scope>
    <source>
        <strain evidence="1">LP-2024</strain>
        <tissue evidence="1">Aerial parts of the thallus</tissue>
    </source>
</reference>
<organism evidence="1 2">
    <name type="scientific">Riccia sorocarpa</name>
    <dbReference type="NCBI Taxonomy" id="122646"/>
    <lineage>
        <taxon>Eukaryota</taxon>
        <taxon>Viridiplantae</taxon>
        <taxon>Streptophyta</taxon>
        <taxon>Embryophyta</taxon>
        <taxon>Marchantiophyta</taxon>
        <taxon>Marchantiopsida</taxon>
        <taxon>Marchantiidae</taxon>
        <taxon>Marchantiales</taxon>
        <taxon>Ricciaceae</taxon>
        <taxon>Riccia</taxon>
    </lineage>
</organism>